<dbReference type="eggNOG" id="COG2010">
    <property type="taxonomic scope" value="Bacteria"/>
</dbReference>
<protein>
    <recommendedName>
        <fullName evidence="7">Cytochrome c domain-containing protein</fullName>
    </recommendedName>
</protein>
<comment type="caution">
    <text evidence="8">The sequence shown here is derived from an EMBL/GenBank/DDBJ whole genome shotgun (WGS) entry which is preliminary data.</text>
</comment>
<gene>
    <name evidence="8" type="ORF">PPSIR1_08212</name>
</gene>
<dbReference type="InterPro" id="IPR036909">
    <property type="entry name" value="Cyt_c-like_dom_sf"/>
</dbReference>
<evidence type="ECO:0000256" key="1">
    <source>
        <dbReference type="ARBA" id="ARBA00022617"/>
    </source>
</evidence>
<evidence type="ECO:0000256" key="6">
    <source>
        <dbReference type="SAM" id="SignalP"/>
    </source>
</evidence>
<dbReference type="SUPFAM" id="SSF49742">
    <property type="entry name" value="PHM/PNGase F"/>
    <property type="match status" value="2"/>
</dbReference>
<dbReference type="AlphaFoldDB" id="A6GE17"/>
<dbReference type="GO" id="GO:0020037">
    <property type="term" value="F:heme binding"/>
    <property type="evidence" value="ECO:0007669"/>
    <property type="project" value="InterPro"/>
</dbReference>
<keyword evidence="1 5" id="KW-0349">Heme</keyword>
<feature type="signal peptide" evidence="6">
    <location>
        <begin position="1"/>
        <end position="23"/>
    </location>
</feature>
<dbReference type="PROSITE" id="PS51257">
    <property type="entry name" value="PROKAR_LIPOPROTEIN"/>
    <property type="match status" value="1"/>
</dbReference>
<keyword evidence="2 5" id="KW-0479">Metal-binding</keyword>
<dbReference type="SUPFAM" id="SSF46626">
    <property type="entry name" value="Cytochrome c"/>
    <property type="match status" value="1"/>
</dbReference>
<dbReference type="STRING" id="391625.PPSIR1_08212"/>
<evidence type="ECO:0000256" key="2">
    <source>
        <dbReference type="ARBA" id="ARBA00022723"/>
    </source>
</evidence>
<evidence type="ECO:0000256" key="5">
    <source>
        <dbReference type="PROSITE-ProRule" id="PRU00433"/>
    </source>
</evidence>
<keyword evidence="9" id="KW-1185">Reference proteome</keyword>
<keyword evidence="3 5" id="KW-0408">Iron</keyword>
<feature type="domain" description="Cytochrome c" evidence="7">
    <location>
        <begin position="33"/>
        <end position="123"/>
    </location>
</feature>
<dbReference type="GO" id="GO:0009055">
    <property type="term" value="F:electron transfer activity"/>
    <property type="evidence" value="ECO:0007669"/>
    <property type="project" value="InterPro"/>
</dbReference>
<dbReference type="Proteomes" id="UP000005801">
    <property type="component" value="Unassembled WGS sequence"/>
</dbReference>
<evidence type="ECO:0000313" key="9">
    <source>
        <dbReference type="Proteomes" id="UP000005801"/>
    </source>
</evidence>
<dbReference type="InterPro" id="IPR014784">
    <property type="entry name" value="Cu2_ascorb_mOase-like_C"/>
</dbReference>
<dbReference type="InterPro" id="IPR008977">
    <property type="entry name" value="PHM/PNGase_F_dom_sf"/>
</dbReference>
<evidence type="ECO:0000256" key="3">
    <source>
        <dbReference type="ARBA" id="ARBA00023004"/>
    </source>
</evidence>
<dbReference type="PANTHER" id="PTHR10157:SF23">
    <property type="entry name" value="MOXD1 HOMOLOG 1"/>
    <property type="match status" value="1"/>
</dbReference>
<dbReference type="InterPro" id="IPR000945">
    <property type="entry name" value="DBH-like"/>
</dbReference>
<dbReference type="RefSeq" id="WP_006974957.1">
    <property type="nucleotide sequence ID" value="NZ_ABCS01000078.1"/>
</dbReference>
<organism evidence="8 9">
    <name type="scientific">Plesiocystis pacifica SIR-1</name>
    <dbReference type="NCBI Taxonomy" id="391625"/>
    <lineage>
        <taxon>Bacteria</taxon>
        <taxon>Pseudomonadati</taxon>
        <taxon>Myxococcota</taxon>
        <taxon>Polyangia</taxon>
        <taxon>Nannocystales</taxon>
        <taxon>Nannocystaceae</taxon>
        <taxon>Plesiocystis</taxon>
    </lineage>
</organism>
<dbReference type="Gene3D" id="2.60.120.230">
    <property type="match status" value="1"/>
</dbReference>
<dbReference type="GO" id="GO:0004500">
    <property type="term" value="F:dopamine beta-monooxygenase activity"/>
    <property type="evidence" value="ECO:0007669"/>
    <property type="project" value="InterPro"/>
</dbReference>
<keyword evidence="4" id="KW-1015">Disulfide bond</keyword>
<dbReference type="Pfam" id="PF03712">
    <property type="entry name" value="Cu2_monoox_C"/>
    <property type="match status" value="1"/>
</dbReference>
<evidence type="ECO:0000259" key="7">
    <source>
        <dbReference type="PROSITE" id="PS51007"/>
    </source>
</evidence>
<dbReference type="EMBL" id="ABCS01000078">
    <property type="protein sequence ID" value="EDM75883.1"/>
    <property type="molecule type" value="Genomic_DNA"/>
</dbReference>
<proteinExistence type="predicted"/>
<dbReference type="PANTHER" id="PTHR10157">
    <property type="entry name" value="DOPAMINE BETA HYDROXYLASE RELATED"/>
    <property type="match status" value="1"/>
</dbReference>
<feature type="chain" id="PRO_5002697346" description="Cytochrome c domain-containing protein" evidence="6">
    <location>
        <begin position="24"/>
        <end position="549"/>
    </location>
</feature>
<keyword evidence="6" id="KW-0732">Signal</keyword>
<reference evidence="8 9" key="1">
    <citation type="submission" date="2007-06" db="EMBL/GenBank/DDBJ databases">
        <authorList>
            <person name="Shimkets L."/>
            <person name="Ferriera S."/>
            <person name="Johnson J."/>
            <person name="Kravitz S."/>
            <person name="Beeson K."/>
            <person name="Sutton G."/>
            <person name="Rogers Y.-H."/>
            <person name="Friedman R."/>
            <person name="Frazier M."/>
            <person name="Venter J.C."/>
        </authorList>
    </citation>
    <scope>NUCLEOTIDE SEQUENCE [LARGE SCALE GENOMIC DNA]</scope>
    <source>
        <strain evidence="8 9">SIR-1</strain>
    </source>
</reference>
<dbReference type="OrthoDB" id="258766at2"/>
<accession>A6GE17</accession>
<dbReference type="InterPro" id="IPR024548">
    <property type="entry name" value="Cu2_monoox_C"/>
</dbReference>
<dbReference type="PROSITE" id="PS51007">
    <property type="entry name" value="CYTC"/>
    <property type="match status" value="1"/>
</dbReference>
<dbReference type="GO" id="GO:0005507">
    <property type="term" value="F:copper ion binding"/>
    <property type="evidence" value="ECO:0007669"/>
    <property type="project" value="InterPro"/>
</dbReference>
<evidence type="ECO:0000313" key="8">
    <source>
        <dbReference type="EMBL" id="EDM75883.1"/>
    </source>
</evidence>
<dbReference type="Gene3D" id="2.60.120.310">
    <property type="entry name" value="Copper type II, ascorbate-dependent monooxygenase, N-terminal domain"/>
    <property type="match status" value="1"/>
</dbReference>
<evidence type="ECO:0000256" key="4">
    <source>
        <dbReference type="ARBA" id="ARBA00023157"/>
    </source>
</evidence>
<sequence length="549" mass="58875">MKSSLPSPLTLVTLFALSLASTACKPATSDPQESDAEASTYYRDVQPIIAAECGGCHQAGGLGPMELSTYEQLVNFAELVDESIRAGSMPPWQPDPDCRSFAGERRMSEEDKQTVLTWIEQGMAEGDPADATPVEPPTLELEGVTEVVWSAQPYTPDASTPDDYHCLVMDIDFADETYLTGYQVVPGDPAVVHHIIFYLVPPSGADSLLAADAASPEPGYACFGSSGHGGQPMGVWAPGGLPVQFPDDSAFVVEPGSKLVAQMHYFTGGGVASPDDSQLQLATRAEAPGLRVSMPLLSGFFDIPADDPAYTVEFSLEIDDPQTKQIFSVMPHMHLLGRRIDLHRERDGEQTCIARIDDWDFDWQQFYDLELGDFVEVRAGDTLRYSCTFDNSAANQPIVDGEQRTPGPVAVGEGTLDEMCLHVVAMVEPYVEAEPTAACPGMLECAEQSCQPEDGLCFLDCSEQEPSACGDCLLPALNGCGQAFCPDEADAVVGCLALNCEADFTDVAAVRDCLAGVCAAEFQASWACYSPHLYAGECDAQFGPCGLEF</sequence>
<dbReference type="InterPro" id="IPR009056">
    <property type="entry name" value="Cyt_c-like_dom"/>
</dbReference>
<dbReference type="InterPro" id="IPR036939">
    <property type="entry name" value="Cu2_ascorb_mOase_N_sf"/>
</dbReference>
<name>A6GE17_9BACT</name>